<dbReference type="AlphaFoldDB" id="A0A2Z6MNF8"/>
<keyword evidence="2" id="KW-1185">Reference proteome</keyword>
<organism evidence="1 2">
    <name type="scientific">Trifolium subterraneum</name>
    <name type="common">Subterranean clover</name>
    <dbReference type="NCBI Taxonomy" id="3900"/>
    <lineage>
        <taxon>Eukaryota</taxon>
        <taxon>Viridiplantae</taxon>
        <taxon>Streptophyta</taxon>
        <taxon>Embryophyta</taxon>
        <taxon>Tracheophyta</taxon>
        <taxon>Spermatophyta</taxon>
        <taxon>Magnoliopsida</taxon>
        <taxon>eudicotyledons</taxon>
        <taxon>Gunneridae</taxon>
        <taxon>Pentapetalae</taxon>
        <taxon>rosids</taxon>
        <taxon>fabids</taxon>
        <taxon>Fabales</taxon>
        <taxon>Fabaceae</taxon>
        <taxon>Papilionoideae</taxon>
        <taxon>50 kb inversion clade</taxon>
        <taxon>NPAAA clade</taxon>
        <taxon>Hologalegina</taxon>
        <taxon>IRL clade</taxon>
        <taxon>Trifolieae</taxon>
        <taxon>Trifolium</taxon>
    </lineage>
</organism>
<reference evidence="2" key="1">
    <citation type="journal article" date="2017" name="Front. Plant Sci.">
        <title>Climate Clever Clovers: New Paradigm to Reduce the Environmental Footprint of Ruminants by Breeding Low Methanogenic Forages Utilizing Haplotype Variation.</title>
        <authorList>
            <person name="Kaur P."/>
            <person name="Appels R."/>
            <person name="Bayer P.E."/>
            <person name="Keeble-Gagnere G."/>
            <person name="Wang J."/>
            <person name="Hirakawa H."/>
            <person name="Shirasawa K."/>
            <person name="Vercoe P."/>
            <person name="Stefanova K."/>
            <person name="Durmic Z."/>
            <person name="Nichols P."/>
            <person name="Revell C."/>
            <person name="Isobe S.N."/>
            <person name="Edwards D."/>
            <person name="Erskine W."/>
        </authorList>
    </citation>
    <scope>NUCLEOTIDE SEQUENCE [LARGE SCALE GENOMIC DNA]</scope>
    <source>
        <strain evidence="2">cv. Daliak</strain>
    </source>
</reference>
<evidence type="ECO:0000313" key="1">
    <source>
        <dbReference type="EMBL" id="GAU19827.1"/>
    </source>
</evidence>
<dbReference type="EMBL" id="DF973205">
    <property type="protein sequence ID" value="GAU19827.1"/>
    <property type="molecule type" value="Genomic_DNA"/>
</dbReference>
<evidence type="ECO:0000313" key="2">
    <source>
        <dbReference type="Proteomes" id="UP000242715"/>
    </source>
</evidence>
<sequence>MASTTSFSLPYSVPISCYTNRSLCFSRQISLSFSPKSSSLQFNQTKLLSNRFCRTIQTNSSRFSVRCEASGTANGTGRDYHSLRN</sequence>
<name>A0A2Z6MNF8_TRISU</name>
<gene>
    <name evidence="1" type="ORF">TSUD_170530</name>
</gene>
<dbReference type="Proteomes" id="UP000242715">
    <property type="component" value="Unassembled WGS sequence"/>
</dbReference>
<proteinExistence type="predicted"/>
<protein>
    <submittedName>
        <fullName evidence="1">Uncharacterized protein</fullName>
    </submittedName>
</protein>
<accession>A0A2Z6MNF8</accession>